<dbReference type="AlphaFoldDB" id="A0A915KN43"/>
<dbReference type="WBParaSite" id="nRc.2.0.1.t39874-RA">
    <property type="protein sequence ID" value="nRc.2.0.1.t39874-RA"/>
    <property type="gene ID" value="nRc.2.0.1.g39874"/>
</dbReference>
<proteinExistence type="predicted"/>
<protein>
    <submittedName>
        <fullName evidence="3">Uncharacterized protein</fullName>
    </submittedName>
</protein>
<keyword evidence="2" id="KW-1185">Reference proteome</keyword>
<feature type="compositionally biased region" description="Basic and acidic residues" evidence="1">
    <location>
        <begin position="12"/>
        <end position="25"/>
    </location>
</feature>
<evidence type="ECO:0000256" key="1">
    <source>
        <dbReference type="SAM" id="MobiDB-lite"/>
    </source>
</evidence>
<organism evidence="2 3">
    <name type="scientific">Romanomermis culicivorax</name>
    <name type="common">Nematode worm</name>
    <dbReference type="NCBI Taxonomy" id="13658"/>
    <lineage>
        <taxon>Eukaryota</taxon>
        <taxon>Metazoa</taxon>
        <taxon>Ecdysozoa</taxon>
        <taxon>Nematoda</taxon>
        <taxon>Enoplea</taxon>
        <taxon>Dorylaimia</taxon>
        <taxon>Mermithida</taxon>
        <taxon>Mermithoidea</taxon>
        <taxon>Mermithidae</taxon>
        <taxon>Romanomermis</taxon>
    </lineage>
</organism>
<evidence type="ECO:0000313" key="2">
    <source>
        <dbReference type="Proteomes" id="UP000887565"/>
    </source>
</evidence>
<reference evidence="3" key="1">
    <citation type="submission" date="2022-11" db="UniProtKB">
        <authorList>
            <consortium name="WormBaseParasite"/>
        </authorList>
    </citation>
    <scope>IDENTIFICATION</scope>
</reference>
<accession>A0A915KN43</accession>
<evidence type="ECO:0000313" key="3">
    <source>
        <dbReference type="WBParaSite" id="nRc.2.0.1.t39874-RA"/>
    </source>
</evidence>
<dbReference type="Proteomes" id="UP000887565">
    <property type="component" value="Unplaced"/>
</dbReference>
<name>A0A915KN43_ROMCU</name>
<feature type="region of interest" description="Disordered" evidence="1">
    <location>
        <begin position="1"/>
        <end position="25"/>
    </location>
</feature>
<sequence>MYFRLESMSFKSNHENPPKTEVENPKLSRNFTDDIYLINQKRSIRQVLKLFKAIIPFATTSRNEFGYIHILGCSVAVEGGYQTIQYSPTTIILKIHDPASGGLKTLFRHRLRAQQLRPVGA</sequence>